<name>A0A7W7LN65_9ACTN</name>
<keyword evidence="3" id="KW-0804">Transcription</keyword>
<feature type="domain" description="HTH crp-type" evidence="5">
    <location>
        <begin position="152"/>
        <end position="223"/>
    </location>
</feature>
<proteinExistence type="predicted"/>
<comment type="caution">
    <text evidence="6">The sequence shown here is derived from an EMBL/GenBank/DDBJ whole genome shotgun (WGS) entry which is preliminary data.</text>
</comment>
<dbReference type="CDD" id="cd00038">
    <property type="entry name" value="CAP_ED"/>
    <property type="match status" value="1"/>
</dbReference>
<dbReference type="InterPro" id="IPR050397">
    <property type="entry name" value="Env_Response_Regulators"/>
</dbReference>
<dbReference type="SMART" id="SM00100">
    <property type="entry name" value="cNMP"/>
    <property type="match status" value="1"/>
</dbReference>
<dbReference type="Proteomes" id="UP000556084">
    <property type="component" value="Unassembled WGS sequence"/>
</dbReference>
<evidence type="ECO:0000259" key="5">
    <source>
        <dbReference type="PROSITE" id="PS51063"/>
    </source>
</evidence>
<keyword evidence="7" id="KW-1185">Reference proteome</keyword>
<dbReference type="PANTHER" id="PTHR24567">
    <property type="entry name" value="CRP FAMILY TRANSCRIPTIONAL REGULATORY PROTEIN"/>
    <property type="match status" value="1"/>
</dbReference>
<protein>
    <submittedName>
        <fullName evidence="6">CRP-like cAMP-binding protein</fullName>
    </submittedName>
</protein>
<dbReference type="InterPro" id="IPR036388">
    <property type="entry name" value="WH-like_DNA-bd_sf"/>
</dbReference>
<evidence type="ECO:0000313" key="7">
    <source>
        <dbReference type="Proteomes" id="UP000556084"/>
    </source>
</evidence>
<dbReference type="PROSITE" id="PS50042">
    <property type="entry name" value="CNMP_BINDING_3"/>
    <property type="match status" value="1"/>
</dbReference>
<dbReference type="SUPFAM" id="SSF51206">
    <property type="entry name" value="cAMP-binding domain-like"/>
    <property type="match status" value="1"/>
</dbReference>
<dbReference type="GO" id="GO:0003677">
    <property type="term" value="F:DNA binding"/>
    <property type="evidence" value="ECO:0007669"/>
    <property type="project" value="UniProtKB-KW"/>
</dbReference>
<dbReference type="InterPro" id="IPR018490">
    <property type="entry name" value="cNMP-bd_dom_sf"/>
</dbReference>
<feature type="domain" description="Cyclic nucleotide-binding" evidence="4">
    <location>
        <begin position="31"/>
        <end position="124"/>
    </location>
</feature>
<keyword evidence="1" id="KW-0805">Transcription regulation</keyword>
<organism evidence="6 7">
    <name type="scientific">Streptomyces olivoverticillatus</name>
    <dbReference type="NCBI Taxonomy" id="66427"/>
    <lineage>
        <taxon>Bacteria</taxon>
        <taxon>Bacillati</taxon>
        <taxon>Actinomycetota</taxon>
        <taxon>Actinomycetes</taxon>
        <taxon>Kitasatosporales</taxon>
        <taxon>Streptomycetaceae</taxon>
        <taxon>Streptomyces</taxon>
    </lineage>
</organism>
<dbReference type="Pfam" id="PF13545">
    <property type="entry name" value="HTH_Crp_2"/>
    <property type="match status" value="1"/>
</dbReference>
<dbReference type="InterPro" id="IPR000595">
    <property type="entry name" value="cNMP-bd_dom"/>
</dbReference>
<dbReference type="GO" id="GO:0005829">
    <property type="term" value="C:cytosol"/>
    <property type="evidence" value="ECO:0007669"/>
    <property type="project" value="TreeGrafter"/>
</dbReference>
<gene>
    <name evidence="6" type="ORF">FHS39_002205</name>
</gene>
<dbReference type="RefSeq" id="WP_184348997.1">
    <property type="nucleotide sequence ID" value="NZ_JACHJH010000003.1"/>
</dbReference>
<dbReference type="Gene3D" id="1.10.10.10">
    <property type="entry name" value="Winged helix-like DNA-binding domain superfamily/Winged helix DNA-binding domain"/>
    <property type="match status" value="1"/>
</dbReference>
<evidence type="ECO:0000256" key="2">
    <source>
        <dbReference type="ARBA" id="ARBA00023125"/>
    </source>
</evidence>
<dbReference type="EMBL" id="JACHJH010000003">
    <property type="protein sequence ID" value="MBB4893174.1"/>
    <property type="molecule type" value="Genomic_DNA"/>
</dbReference>
<dbReference type="SUPFAM" id="SSF46785">
    <property type="entry name" value="Winged helix' DNA-binding domain"/>
    <property type="match status" value="1"/>
</dbReference>
<dbReference type="Gene3D" id="2.60.120.10">
    <property type="entry name" value="Jelly Rolls"/>
    <property type="match status" value="1"/>
</dbReference>
<keyword evidence="2" id="KW-0238">DNA-binding</keyword>
<accession>A0A7W7LN65</accession>
<sequence>MGGHLQGDEDWPARTLGVTFAELIGASLWGELLEEGRIRAHGAGEVLLRQGDPGTHALALVRGVVKVSRTKQDGRVSVLAFRGTGDVVGEASAAHSKTARLATVESISACTVVVVGKDRFTQFIEANGLWPALHRHAQIRLTESDSARSGYGGSCERLAVALLALVAAAGGTTAPTGLELAVTRSELAQYLGVSRNTVSSRLGDIGERIVVGKRKSIVVHDTAGLRAVAEGRSRPATLCE</sequence>
<reference evidence="6 7" key="1">
    <citation type="submission" date="2020-08" db="EMBL/GenBank/DDBJ databases">
        <title>Genomic Encyclopedia of Type Strains, Phase III (KMG-III): the genomes of soil and plant-associated and newly described type strains.</title>
        <authorList>
            <person name="Whitman W."/>
        </authorList>
    </citation>
    <scope>NUCLEOTIDE SEQUENCE [LARGE SCALE GENOMIC DNA]</scope>
    <source>
        <strain evidence="6 7">CECT 3266</strain>
    </source>
</reference>
<dbReference type="InterPro" id="IPR012318">
    <property type="entry name" value="HTH_CRP"/>
</dbReference>
<dbReference type="PANTHER" id="PTHR24567:SF74">
    <property type="entry name" value="HTH-TYPE TRANSCRIPTIONAL REGULATOR ARCR"/>
    <property type="match status" value="1"/>
</dbReference>
<dbReference type="PROSITE" id="PS51063">
    <property type="entry name" value="HTH_CRP_2"/>
    <property type="match status" value="1"/>
</dbReference>
<evidence type="ECO:0000259" key="4">
    <source>
        <dbReference type="PROSITE" id="PS50042"/>
    </source>
</evidence>
<evidence type="ECO:0000256" key="1">
    <source>
        <dbReference type="ARBA" id="ARBA00023015"/>
    </source>
</evidence>
<dbReference type="GO" id="GO:0003700">
    <property type="term" value="F:DNA-binding transcription factor activity"/>
    <property type="evidence" value="ECO:0007669"/>
    <property type="project" value="TreeGrafter"/>
</dbReference>
<dbReference type="InterPro" id="IPR014710">
    <property type="entry name" value="RmlC-like_jellyroll"/>
</dbReference>
<dbReference type="AlphaFoldDB" id="A0A7W7LN65"/>
<dbReference type="Pfam" id="PF00027">
    <property type="entry name" value="cNMP_binding"/>
    <property type="match status" value="1"/>
</dbReference>
<evidence type="ECO:0000256" key="3">
    <source>
        <dbReference type="ARBA" id="ARBA00023163"/>
    </source>
</evidence>
<evidence type="ECO:0000313" key="6">
    <source>
        <dbReference type="EMBL" id="MBB4893174.1"/>
    </source>
</evidence>
<dbReference type="InterPro" id="IPR036390">
    <property type="entry name" value="WH_DNA-bd_sf"/>
</dbReference>